<evidence type="ECO:0000256" key="3">
    <source>
        <dbReference type="SAM" id="SignalP"/>
    </source>
</evidence>
<dbReference type="PANTHER" id="PTHR30158:SF10">
    <property type="entry name" value="CATION EFFLUX PUMP"/>
    <property type="match status" value="1"/>
</dbReference>
<accession>A0A7W8DM32</accession>
<dbReference type="GO" id="GO:0005886">
    <property type="term" value="C:plasma membrane"/>
    <property type="evidence" value="ECO:0007669"/>
    <property type="project" value="TreeGrafter"/>
</dbReference>
<dbReference type="GO" id="GO:0022857">
    <property type="term" value="F:transmembrane transporter activity"/>
    <property type="evidence" value="ECO:0007669"/>
    <property type="project" value="InterPro"/>
</dbReference>
<dbReference type="Proteomes" id="UP000590740">
    <property type="component" value="Unassembled WGS sequence"/>
</dbReference>
<keyword evidence="3" id="KW-0732">Signal</keyword>
<dbReference type="Gene3D" id="2.40.420.20">
    <property type="match status" value="1"/>
</dbReference>
<dbReference type="Gene3D" id="1.10.287.470">
    <property type="entry name" value="Helix hairpin bin"/>
    <property type="match status" value="1"/>
</dbReference>
<dbReference type="Pfam" id="PF25917">
    <property type="entry name" value="BSH_RND"/>
    <property type="match status" value="1"/>
</dbReference>
<evidence type="ECO:0000256" key="1">
    <source>
        <dbReference type="ARBA" id="ARBA00004196"/>
    </source>
</evidence>
<feature type="domain" description="Multidrug resistance protein MdtA-like barrel-sandwich hybrid" evidence="4">
    <location>
        <begin position="74"/>
        <end position="215"/>
    </location>
</feature>
<evidence type="ECO:0000259" key="4">
    <source>
        <dbReference type="Pfam" id="PF25917"/>
    </source>
</evidence>
<name>A0A7W8DM32_9BACT</name>
<evidence type="ECO:0000259" key="6">
    <source>
        <dbReference type="Pfam" id="PF25967"/>
    </source>
</evidence>
<feature type="chain" id="PRO_5030577561" evidence="3">
    <location>
        <begin position="33"/>
        <end position="399"/>
    </location>
</feature>
<feature type="signal peptide" evidence="3">
    <location>
        <begin position="1"/>
        <end position="32"/>
    </location>
</feature>
<feature type="domain" description="Multidrug resistance protein MdtA-like beta-barrel" evidence="5">
    <location>
        <begin position="222"/>
        <end position="309"/>
    </location>
</feature>
<comment type="similarity">
    <text evidence="2">Belongs to the membrane fusion protein (MFP) (TC 8.A.1) family.</text>
</comment>
<dbReference type="Gene3D" id="2.40.30.170">
    <property type="match status" value="1"/>
</dbReference>
<evidence type="ECO:0000256" key="2">
    <source>
        <dbReference type="ARBA" id="ARBA00009477"/>
    </source>
</evidence>
<dbReference type="InterPro" id="IPR006143">
    <property type="entry name" value="RND_pump_MFP"/>
</dbReference>
<evidence type="ECO:0000313" key="7">
    <source>
        <dbReference type="EMBL" id="MBB5034802.1"/>
    </source>
</evidence>
<dbReference type="Pfam" id="PF25967">
    <property type="entry name" value="RND-MFP_C"/>
    <property type="match status" value="1"/>
</dbReference>
<evidence type="ECO:0000259" key="5">
    <source>
        <dbReference type="Pfam" id="PF25944"/>
    </source>
</evidence>
<gene>
    <name evidence="7" type="ORF">HNQ65_004410</name>
</gene>
<dbReference type="FunFam" id="2.40.420.20:FF:000001">
    <property type="entry name" value="Efflux RND transporter periplasmic adaptor subunit"/>
    <property type="match status" value="1"/>
</dbReference>
<protein>
    <submittedName>
        <fullName evidence="7">RND family efflux transporter MFP subunit</fullName>
    </submittedName>
</protein>
<proteinExistence type="inferred from homology"/>
<dbReference type="Gene3D" id="2.40.50.100">
    <property type="match status" value="1"/>
</dbReference>
<organism evidence="7 8">
    <name type="scientific">Prosthecobacter vanneervenii</name>
    <dbReference type="NCBI Taxonomy" id="48466"/>
    <lineage>
        <taxon>Bacteria</taxon>
        <taxon>Pseudomonadati</taxon>
        <taxon>Verrucomicrobiota</taxon>
        <taxon>Verrucomicrobiia</taxon>
        <taxon>Verrucomicrobiales</taxon>
        <taxon>Verrucomicrobiaceae</taxon>
        <taxon>Prosthecobacter</taxon>
    </lineage>
</organism>
<dbReference type="AlphaFoldDB" id="A0A7W8DM32"/>
<dbReference type="InterPro" id="IPR058627">
    <property type="entry name" value="MdtA-like_C"/>
</dbReference>
<dbReference type="SUPFAM" id="SSF111369">
    <property type="entry name" value="HlyD-like secretion proteins"/>
    <property type="match status" value="1"/>
</dbReference>
<dbReference type="NCBIfam" id="TIGR01730">
    <property type="entry name" value="RND_mfp"/>
    <property type="match status" value="1"/>
</dbReference>
<comment type="caution">
    <text evidence="7">The sequence shown here is derived from an EMBL/GenBank/DDBJ whole genome shotgun (WGS) entry which is preliminary data.</text>
</comment>
<comment type="subcellular location">
    <subcellularLocation>
        <location evidence="1">Cell envelope</location>
    </subcellularLocation>
</comment>
<evidence type="ECO:0000313" key="8">
    <source>
        <dbReference type="Proteomes" id="UP000590740"/>
    </source>
</evidence>
<keyword evidence="8" id="KW-1185">Reference proteome</keyword>
<dbReference type="PANTHER" id="PTHR30158">
    <property type="entry name" value="ACRA/E-RELATED COMPONENT OF DRUG EFFLUX TRANSPORTER"/>
    <property type="match status" value="1"/>
</dbReference>
<sequence>MQRALFFPILRTTALRRAFAGLLILSSLTACKRSNNAAAGPPPTAAPEVTVAKPIAKRLMDWDEFTGRLTARKRVEVHARVSGYVTKVSFKEGAEVKAGDVLFTIDPRPYQAVVERAEAMLAQAKSAAEVASVEARNATALRQGQAISVEESERRLKSATGEMAGVRGAEAALRAAKLDLEFTEIHAPISGRISDARVTEGNLVSGGNQGATLLTTIVELDPIYCEIEADERSVLKYREMHKTGERTSAMFARIPAQMELLNQDGWPNHGEIDFVDNQLNPATGTIRARAVFPNADRLMSPGFFARVRIPGSGEYDGLLIRDSAVGDDQGSSFVWVLDAEDKAVYKPVTLGPLLDGMRVIRKGLKADDRVVVLGLMSVRNGVKVKATLTDMQPAAEATK</sequence>
<dbReference type="EMBL" id="JACHIG010000011">
    <property type="protein sequence ID" value="MBB5034802.1"/>
    <property type="molecule type" value="Genomic_DNA"/>
</dbReference>
<dbReference type="PROSITE" id="PS51257">
    <property type="entry name" value="PROKAR_LIPOPROTEIN"/>
    <property type="match status" value="1"/>
</dbReference>
<dbReference type="GO" id="GO:0046677">
    <property type="term" value="P:response to antibiotic"/>
    <property type="evidence" value="ECO:0007669"/>
    <property type="project" value="TreeGrafter"/>
</dbReference>
<reference evidence="7 8" key="1">
    <citation type="submission" date="2020-08" db="EMBL/GenBank/DDBJ databases">
        <title>Genomic Encyclopedia of Type Strains, Phase IV (KMG-IV): sequencing the most valuable type-strain genomes for metagenomic binning, comparative biology and taxonomic classification.</title>
        <authorList>
            <person name="Goeker M."/>
        </authorList>
    </citation>
    <scope>NUCLEOTIDE SEQUENCE [LARGE SCALE GENOMIC DNA]</scope>
    <source>
        <strain evidence="7 8">DSM 12252</strain>
    </source>
</reference>
<feature type="domain" description="Multidrug resistance protein MdtA-like C-terminal permuted SH3" evidence="6">
    <location>
        <begin position="318"/>
        <end position="375"/>
    </location>
</feature>
<dbReference type="Pfam" id="PF25944">
    <property type="entry name" value="Beta-barrel_RND"/>
    <property type="match status" value="1"/>
</dbReference>
<dbReference type="GO" id="GO:0030313">
    <property type="term" value="C:cell envelope"/>
    <property type="evidence" value="ECO:0007669"/>
    <property type="project" value="UniProtKB-SubCell"/>
</dbReference>
<dbReference type="RefSeq" id="WP_184342947.1">
    <property type="nucleotide sequence ID" value="NZ_JACHIG010000011.1"/>
</dbReference>
<dbReference type="InterPro" id="IPR058625">
    <property type="entry name" value="MdtA-like_BSH"/>
</dbReference>
<dbReference type="InterPro" id="IPR058626">
    <property type="entry name" value="MdtA-like_b-barrel"/>
</dbReference>